<comment type="catalytic activity">
    <reaction evidence="1">
        <text>Release of any N-terminal amino acid, including proline, that is linked to proline, even from a dipeptide or tripeptide.</text>
        <dbReference type="EC" id="3.4.11.9"/>
    </reaction>
</comment>
<feature type="domain" description="Aminopeptidase P N-terminal" evidence="10">
    <location>
        <begin position="55"/>
        <end position="197"/>
    </location>
</feature>
<evidence type="ECO:0000256" key="6">
    <source>
        <dbReference type="ARBA" id="ARBA00022801"/>
    </source>
</evidence>
<gene>
    <name evidence="11" type="ORF">GCM10022402_35780</name>
</gene>
<name>A0ABP7G1U7_9ACTN</name>
<dbReference type="InterPro" id="IPR007865">
    <property type="entry name" value="Aminopep_P_N"/>
</dbReference>
<dbReference type="InterPro" id="IPR052433">
    <property type="entry name" value="X-Pro_dipept-like"/>
</dbReference>
<dbReference type="Pfam" id="PF00557">
    <property type="entry name" value="Peptidase_M24"/>
    <property type="match status" value="1"/>
</dbReference>
<dbReference type="RefSeq" id="WP_344973379.1">
    <property type="nucleotide sequence ID" value="NZ_BAABDD010000019.1"/>
</dbReference>
<proteinExistence type="inferred from homology"/>
<evidence type="ECO:0000256" key="8">
    <source>
        <dbReference type="RuleBase" id="RU000590"/>
    </source>
</evidence>
<dbReference type="InterPro" id="IPR001131">
    <property type="entry name" value="Peptidase_M24B_aminopep-P_CS"/>
</dbReference>
<keyword evidence="12" id="KW-1185">Reference proteome</keyword>
<comment type="caution">
    <text evidence="11">The sequence shown here is derived from an EMBL/GenBank/DDBJ whole genome shotgun (WGS) entry which is preliminary data.</text>
</comment>
<feature type="region of interest" description="Disordered" evidence="9">
    <location>
        <begin position="1"/>
        <end position="22"/>
    </location>
</feature>
<dbReference type="PANTHER" id="PTHR43226:SF4">
    <property type="entry name" value="XAA-PRO AMINOPEPTIDASE 3"/>
    <property type="match status" value="1"/>
</dbReference>
<dbReference type="PANTHER" id="PTHR43226">
    <property type="entry name" value="XAA-PRO AMINOPEPTIDASE 3"/>
    <property type="match status" value="1"/>
</dbReference>
<evidence type="ECO:0000256" key="9">
    <source>
        <dbReference type="SAM" id="MobiDB-lite"/>
    </source>
</evidence>
<dbReference type="SMART" id="SM01011">
    <property type="entry name" value="AMP_N"/>
    <property type="match status" value="1"/>
</dbReference>
<comment type="similarity">
    <text evidence="3 8">Belongs to the peptidase M24B family.</text>
</comment>
<dbReference type="InterPro" id="IPR029149">
    <property type="entry name" value="Creatin/AminoP/Spt16_N"/>
</dbReference>
<keyword evidence="11" id="KW-0645">Protease</keyword>
<dbReference type="EC" id="3.4.11.9" evidence="4"/>
<keyword evidence="7" id="KW-0464">Manganese</keyword>
<reference evidence="12" key="1">
    <citation type="journal article" date="2019" name="Int. J. Syst. Evol. Microbiol.">
        <title>The Global Catalogue of Microorganisms (GCM) 10K type strain sequencing project: providing services to taxonomists for standard genome sequencing and annotation.</title>
        <authorList>
            <consortium name="The Broad Institute Genomics Platform"/>
            <consortium name="The Broad Institute Genome Sequencing Center for Infectious Disease"/>
            <person name="Wu L."/>
            <person name="Ma J."/>
        </authorList>
    </citation>
    <scope>NUCLEOTIDE SEQUENCE [LARGE SCALE GENOMIC DNA]</scope>
    <source>
        <strain evidence="12">JCM 17137</strain>
    </source>
</reference>
<dbReference type="Pfam" id="PF05195">
    <property type="entry name" value="AMP_N"/>
    <property type="match status" value="1"/>
</dbReference>
<organism evidence="11 12">
    <name type="scientific">Salinactinospora qingdaonensis</name>
    <dbReference type="NCBI Taxonomy" id="702744"/>
    <lineage>
        <taxon>Bacteria</taxon>
        <taxon>Bacillati</taxon>
        <taxon>Actinomycetota</taxon>
        <taxon>Actinomycetes</taxon>
        <taxon>Streptosporangiales</taxon>
        <taxon>Nocardiopsidaceae</taxon>
        <taxon>Salinactinospora</taxon>
    </lineage>
</organism>
<accession>A0ABP7G1U7</accession>
<dbReference type="InterPro" id="IPR000994">
    <property type="entry name" value="Pept_M24"/>
</dbReference>
<keyword evidence="6" id="KW-0378">Hydrolase</keyword>
<dbReference type="PROSITE" id="PS00491">
    <property type="entry name" value="PROLINE_PEPTIDASE"/>
    <property type="match status" value="1"/>
</dbReference>
<evidence type="ECO:0000256" key="4">
    <source>
        <dbReference type="ARBA" id="ARBA00012574"/>
    </source>
</evidence>
<dbReference type="Proteomes" id="UP001500908">
    <property type="component" value="Unassembled WGS sequence"/>
</dbReference>
<evidence type="ECO:0000256" key="3">
    <source>
        <dbReference type="ARBA" id="ARBA00008766"/>
    </source>
</evidence>
<evidence type="ECO:0000256" key="2">
    <source>
        <dbReference type="ARBA" id="ARBA00001936"/>
    </source>
</evidence>
<feature type="compositionally biased region" description="Basic and acidic residues" evidence="9">
    <location>
        <begin position="1"/>
        <end position="10"/>
    </location>
</feature>
<dbReference type="SUPFAM" id="SSF55920">
    <property type="entry name" value="Creatinase/aminopeptidase"/>
    <property type="match status" value="1"/>
</dbReference>
<evidence type="ECO:0000256" key="7">
    <source>
        <dbReference type="ARBA" id="ARBA00023211"/>
    </source>
</evidence>
<dbReference type="SUPFAM" id="SSF53092">
    <property type="entry name" value="Creatinase/prolidase N-terminal domain"/>
    <property type="match status" value="1"/>
</dbReference>
<dbReference type="GO" id="GO:0004177">
    <property type="term" value="F:aminopeptidase activity"/>
    <property type="evidence" value="ECO:0007669"/>
    <property type="project" value="UniProtKB-KW"/>
</dbReference>
<keyword evidence="5 8" id="KW-0479">Metal-binding</keyword>
<dbReference type="Gene3D" id="3.40.350.10">
    <property type="entry name" value="Creatinase/prolidase N-terminal domain"/>
    <property type="match status" value="1"/>
</dbReference>
<evidence type="ECO:0000256" key="1">
    <source>
        <dbReference type="ARBA" id="ARBA00001424"/>
    </source>
</evidence>
<protein>
    <recommendedName>
        <fullName evidence="4">Xaa-Pro aminopeptidase</fullName>
        <ecNumber evidence="4">3.4.11.9</ecNumber>
    </recommendedName>
</protein>
<keyword evidence="11" id="KW-0031">Aminopeptidase</keyword>
<sequence length="508" mass="55558">MSEQQRHSESGDEGAGAAPVFTPRKNGFYQSVSEELAAWMRTGWADTERRDVELVEQAPYAAKRRAALSARFPGERLVVPAGTLKTRSNDTEYPFRASCDYAYLTGDQSEQGCLVLEPRAGGGHEVTVYVRPRSNRDNGEFWLDGHGELWAGRRASLAEASRMLGVATRDVRELPQVLREAPAVPTRVVRGHDAQVEQVLAQVRGGEEGSGQERGETERVAAERDAQLGIALHEARLVKDDWEIGQLQRAVDATVRGFVDVVRELPQAQATSERYVEGTFFRRARVEGNDVGYGTIAACGAHAATLHWMRNDGPVRAGDLLLLDAGVEMDTLYTADVTRTLPVSGEFTPVQRQVYELVYAAQEAGIAAVAPGRAFRAFHEAAQRVLAEGLIAWGLLEGPVERVLELGLQRRYTLHGTGHMLGLDVHDCASARTECHLEADLQPGMVLTVEPGVYFQPDDVTVPQELRGIGVRIEDDVVVTSSGRRVLSAALPREADAVQAWMAEVMAS</sequence>
<dbReference type="Gene3D" id="3.90.230.10">
    <property type="entry name" value="Creatinase/methionine aminopeptidase superfamily"/>
    <property type="match status" value="1"/>
</dbReference>
<dbReference type="CDD" id="cd01087">
    <property type="entry name" value="Prolidase"/>
    <property type="match status" value="1"/>
</dbReference>
<evidence type="ECO:0000313" key="12">
    <source>
        <dbReference type="Proteomes" id="UP001500908"/>
    </source>
</evidence>
<evidence type="ECO:0000313" key="11">
    <source>
        <dbReference type="EMBL" id="GAA3753945.1"/>
    </source>
</evidence>
<dbReference type="InterPro" id="IPR036005">
    <property type="entry name" value="Creatinase/aminopeptidase-like"/>
</dbReference>
<dbReference type="EMBL" id="BAABDD010000019">
    <property type="protein sequence ID" value="GAA3753945.1"/>
    <property type="molecule type" value="Genomic_DNA"/>
</dbReference>
<evidence type="ECO:0000256" key="5">
    <source>
        <dbReference type="ARBA" id="ARBA00022723"/>
    </source>
</evidence>
<evidence type="ECO:0000259" key="10">
    <source>
        <dbReference type="SMART" id="SM01011"/>
    </source>
</evidence>
<comment type="cofactor">
    <cofactor evidence="2">
        <name>Mn(2+)</name>
        <dbReference type="ChEBI" id="CHEBI:29035"/>
    </cofactor>
</comment>